<dbReference type="InterPro" id="IPR001920">
    <property type="entry name" value="Asp/Glu_race"/>
</dbReference>
<dbReference type="InterPro" id="IPR015942">
    <property type="entry name" value="Asp/Glu/hydantoin_racemase"/>
</dbReference>
<reference evidence="3 4" key="1">
    <citation type="submission" date="2018-06" db="EMBL/GenBank/DDBJ databases">
        <title>Extensive metabolic versatility and redundancy in microbially diverse, dynamic hydrothermal sediments.</title>
        <authorList>
            <person name="Dombrowski N."/>
            <person name="Teske A."/>
            <person name="Baker B.J."/>
        </authorList>
    </citation>
    <scope>NUCLEOTIDE SEQUENCE [LARGE SCALE GENOMIC DNA]</scope>
    <source>
        <strain evidence="3">B30_G17</strain>
    </source>
</reference>
<sequence>MKNIGIIGGLSPESTILYYKTIINEYRRKFKNENYPNIIIYSVNFGYFTQLIEENRLEEAANLLIEAGKSLEKAGANFIIISANTPHMLLNYITPKINIPIISIIDSLAEELKKDKVKKVGLLGTKFTLTKQFYTKGLEKHNIKTIIPEPNDINIVNKIIYEELVKGIIREESKNKLIKIINKLIEMGAEGIALACTELPLLIKGKINNIKLYDTAKIHAIKALEYATK</sequence>
<dbReference type="SUPFAM" id="SSF53681">
    <property type="entry name" value="Aspartate/glutamate racemase"/>
    <property type="match status" value="2"/>
</dbReference>
<evidence type="ECO:0000313" key="3">
    <source>
        <dbReference type="EMBL" id="RLE50483.1"/>
    </source>
</evidence>
<evidence type="ECO:0000313" key="4">
    <source>
        <dbReference type="Proteomes" id="UP000281962"/>
    </source>
</evidence>
<protein>
    <submittedName>
        <fullName evidence="3">Aspartate/glutamate racemase</fullName>
    </submittedName>
</protein>
<evidence type="ECO:0000256" key="2">
    <source>
        <dbReference type="ARBA" id="ARBA00023235"/>
    </source>
</evidence>
<comment type="similarity">
    <text evidence="1">Belongs to the aspartate/glutamate racemases family.</text>
</comment>
<dbReference type="PANTHER" id="PTHR21198">
    <property type="entry name" value="GLUTAMATE RACEMASE"/>
    <property type="match status" value="1"/>
</dbReference>
<accession>A0A497ESZ9</accession>
<dbReference type="Gene3D" id="3.40.50.1860">
    <property type="match status" value="2"/>
</dbReference>
<comment type="caution">
    <text evidence="3">The sequence shown here is derived from an EMBL/GenBank/DDBJ whole genome shotgun (WGS) entry which is preliminary data.</text>
</comment>
<gene>
    <name evidence="3" type="ORF">DRJ21_01685</name>
</gene>
<name>A0A497ESZ9_9CREN</name>
<organism evidence="3 4">
    <name type="scientific">Thermoproteota archaeon</name>
    <dbReference type="NCBI Taxonomy" id="2056631"/>
    <lineage>
        <taxon>Archaea</taxon>
        <taxon>Thermoproteota</taxon>
    </lineage>
</organism>
<dbReference type="EMBL" id="QMQY01000060">
    <property type="protein sequence ID" value="RLE50483.1"/>
    <property type="molecule type" value="Genomic_DNA"/>
</dbReference>
<dbReference type="NCBIfam" id="TIGR00035">
    <property type="entry name" value="asp_race"/>
    <property type="match status" value="1"/>
</dbReference>
<evidence type="ECO:0000256" key="1">
    <source>
        <dbReference type="ARBA" id="ARBA00007847"/>
    </source>
</evidence>
<keyword evidence="2" id="KW-0413">Isomerase</keyword>
<dbReference type="Proteomes" id="UP000281962">
    <property type="component" value="Unassembled WGS sequence"/>
</dbReference>
<dbReference type="PANTHER" id="PTHR21198:SF7">
    <property type="entry name" value="ASPARTATE-GLUTAMATE RACEMASE FAMILY"/>
    <property type="match status" value="1"/>
</dbReference>
<dbReference type="GO" id="GO:0047661">
    <property type="term" value="F:amino-acid racemase activity"/>
    <property type="evidence" value="ECO:0007669"/>
    <property type="project" value="InterPro"/>
</dbReference>
<dbReference type="InterPro" id="IPR004380">
    <property type="entry name" value="Asp_race"/>
</dbReference>
<dbReference type="Pfam" id="PF01177">
    <property type="entry name" value="Asp_Glu_race"/>
    <property type="match status" value="1"/>
</dbReference>
<proteinExistence type="inferred from homology"/>
<dbReference type="AlphaFoldDB" id="A0A497ESZ9"/>